<evidence type="ECO:0000259" key="2">
    <source>
        <dbReference type="PROSITE" id="PS50878"/>
    </source>
</evidence>
<accession>A0ABM0WP11</accession>
<dbReference type="InterPro" id="IPR036691">
    <property type="entry name" value="Endo/exonu/phosph_ase_sf"/>
</dbReference>
<dbReference type="GeneID" id="104753360"/>
<dbReference type="SUPFAM" id="SSF56219">
    <property type="entry name" value="DNase I-like"/>
    <property type="match status" value="1"/>
</dbReference>
<gene>
    <name evidence="4" type="primary">LOC104753360</name>
</gene>
<proteinExistence type="predicted"/>
<dbReference type="PROSITE" id="PS50878">
    <property type="entry name" value="RT_POL"/>
    <property type="match status" value="1"/>
</dbReference>
<dbReference type="CDD" id="cd01650">
    <property type="entry name" value="RT_nLTR_like"/>
    <property type="match status" value="1"/>
</dbReference>
<protein>
    <submittedName>
        <fullName evidence="4">Uncharacterized protein LOC104753360</fullName>
    </submittedName>
</protein>
<dbReference type="RefSeq" id="XP_010473926.1">
    <property type="nucleotide sequence ID" value="XM_010475624.1"/>
</dbReference>
<feature type="domain" description="Reverse transcriptase" evidence="2">
    <location>
        <begin position="339"/>
        <end position="561"/>
    </location>
</feature>
<sequence>MVPEGLDSGQPSVGGQPEDRRVVADDPGGSLCPGDADLSRTGVRVLVSGGRGWSKWRPVVTLLVNEGESLNFIVVYATPTISRRSGLWDRLTEVMSGVVGPLVVGGDFNTIVRLDERAGGNGRLSYDSLAFGDWINDSSLIDMGFWWQDARVTHLPFLSSHHAPLYVQFAPEISRDPKRRPFRWNKEVFGAVQKRKELLLTELERVQNFIELSPTDELLEIEDSLLKDFDLFLEQEEMLWFQKSREKWINFGGRNTSYFHTSTVIRRRRNRIEMLKNEEGGWITDTQELESLAVHYYTRLYSLQDVHAVVEKLPSSGFMSLSVADHALLNRPFLLVDIEGAIRGTFPPETNDVLLVLIAKVAKPERITQFRPIRGYVKTGGFIPGRLSTDNIVVVQEAVHSMKRKKGRKGWMLLKLDLEKAYDRIRWDFLEDTLGVAGLSEGDPLSPFLFVLCMERLCHLIDRAVVNKQWKPISLSRGGPQLSHICFADDLILFAEASVAQIRVLRSVLEQFCGASGQKVSLEKSKIFFSNNVSRELGKLISEESGIKSTKDLGKYLGMPVLQKRLNKETFGEVLERVSSRLAGWKSHTLSLAGRLTLTKALLSSIPVHSMSTIMLPKATLASLDKISRTFLWGGTGERRKQNLVSWKKVCMPKGDGGLGIRASKDMNKALIAKVGWRLLHDKQSLWARVLRSKYKVGVVKSNWSSTWRSTGTGLREVVCKGQNWVLGDGQRVKFWTDRWLSHSPLVELETRDVPAEVVHEKACDLWKVGVGWDLDKILPYVSSDTRLELAAFVLVNDTDNEDQISWEVLG</sequence>
<organism evidence="3 4">
    <name type="scientific">Camelina sativa</name>
    <name type="common">False flax</name>
    <name type="synonym">Myagrum sativum</name>
    <dbReference type="NCBI Taxonomy" id="90675"/>
    <lineage>
        <taxon>Eukaryota</taxon>
        <taxon>Viridiplantae</taxon>
        <taxon>Streptophyta</taxon>
        <taxon>Embryophyta</taxon>
        <taxon>Tracheophyta</taxon>
        <taxon>Spermatophyta</taxon>
        <taxon>Magnoliopsida</taxon>
        <taxon>eudicotyledons</taxon>
        <taxon>Gunneridae</taxon>
        <taxon>Pentapetalae</taxon>
        <taxon>rosids</taxon>
        <taxon>malvids</taxon>
        <taxon>Brassicales</taxon>
        <taxon>Brassicaceae</taxon>
        <taxon>Camelineae</taxon>
        <taxon>Camelina</taxon>
    </lineage>
</organism>
<evidence type="ECO:0000313" key="3">
    <source>
        <dbReference type="Proteomes" id="UP000694864"/>
    </source>
</evidence>
<dbReference type="Gene3D" id="3.60.10.10">
    <property type="entry name" value="Endonuclease/exonuclease/phosphatase"/>
    <property type="match status" value="1"/>
</dbReference>
<keyword evidence="3" id="KW-1185">Reference proteome</keyword>
<dbReference type="InterPro" id="IPR000477">
    <property type="entry name" value="RT_dom"/>
</dbReference>
<dbReference type="PANTHER" id="PTHR33116">
    <property type="entry name" value="REVERSE TRANSCRIPTASE ZINC-BINDING DOMAIN-CONTAINING PROTEIN-RELATED-RELATED"/>
    <property type="match status" value="1"/>
</dbReference>
<reference evidence="4" key="2">
    <citation type="submission" date="2025-08" db="UniProtKB">
        <authorList>
            <consortium name="RefSeq"/>
        </authorList>
    </citation>
    <scope>IDENTIFICATION</scope>
    <source>
        <tissue evidence="4">Leaf</tissue>
    </source>
</reference>
<dbReference type="Pfam" id="PF00078">
    <property type="entry name" value="RVT_1"/>
    <property type="match status" value="1"/>
</dbReference>
<dbReference type="InterPro" id="IPR043502">
    <property type="entry name" value="DNA/RNA_pol_sf"/>
</dbReference>
<name>A0ABM0WP11_CAMSA</name>
<dbReference type="PANTHER" id="PTHR33116:SF70">
    <property type="entry name" value="NON-LTR RETROELEMENT REVERSE TRANSCRIPTASE-LIKE PROTEIN"/>
    <property type="match status" value="1"/>
</dbReference>
<evidence type="ECO:0000256" key="1">
    <source>
        <dbReference type="SAM" id="MobiDB-lite"/>
    </source>
</evidence>
<dbReference type="SUPFAM" id="SSF56672">
    <property type="entry name" value="DNA/RNA polymerases"/>
    <property type="match status" value="1"/>
</dbReference>
<feature type="region of interest" description="Disordered" evidence="1">
    <location>
        <begin position="1"/>
        <end position="34"/>
    </location>
</feature>
<evidence type="ECO:0000313" key="4">
    <source>
        <dbReference type="RefSeq" id="XP_010473926.1"/>
    </source>
</evidence>
<reference evidence="3" key="1">
    <citation type="journal article" date="2014" name="Nat. Commun.">
        <title>The emerging biofuel crop Camelina sativa retains a highly undifferentiated hexaploid genome structure.</title>
        <authorList>
            <person name="Kagale S."/>
            <person name="Koh C."/>
            <person name="Nixon J."/>
            <person name="Bollina V."/>
            <person name="Clarke W.E."/>
            <person name="Tuteja R."/>
            <person name="Spillane C."/>
            <person name="Robinson S.J."/>
            <person name="Links M.G."/>
            <person name="Clarke C."/>
            <person name="Higgins E.E."/>
            <person name="Huebert T."/>
            <person name="Sharpe A.G."/>
            <person name="Parkin I.A."/>
        </authorList>
    </citation>
    <scope>NUCLEOTIDE SEQUENCE [LARGE SCALE GENOMIC DNA]</scope>
    <source>
        <strain evidence="3">cv. DH55</strain>
    </source>
</reference>
<dbReference type="Proteomes" id="UP000694864">
    <property type="component" value="Chromosome 16"/>
</dbReference>